<protein>
    <recommendedName>
        <fullName evidence="3">dihydrofolate reductase</fullName>
        <ecNumber evidence="3">1.5.1.3</ecNumber>
    </recommendedName>
</protein>
<dbReference type="GO" id="GO:0004146">
    <property type="term" value="F:dihydrofolate reductase activity"/>
    <property type="evidence" value="ECO:0007669"/>
    <property type="project" value="UniProtKB-EC"/>
</dbReference>
<dbReference type="EC" id="1.5.1.3" evidence="3"/>
<comment type="pathway">
    <text evidence="1">Cofactor biosynthesis; tetrahydrofolate biosynthesis; 5,6,7,8-tetrahydrofolate from 7,8-dihydrofolate: step 1/1.</text>
</comment>
<evidence type="ECO:0000256" key="1">
    <source>
        <dbReference type="ARBA" id="ARBA00004903"/>
    </source>
</evidence>
<dbReference type="Gene3D" id="3.40.430.10">
    <property type="entry name" value="Dihydrofolate Reductase, subunit A"/>
    <property type="match status" value="1"/>
</dbReference>
<dbReference type="GO" id="GO:0046452">
    <property type="term" value="P:dihydrofolate metabolic process"/>
    <property type="evidence" value="ECO:0007669"/>
    <property type="project" value="TreeGrafter"/>
</dbReference>
<dbReference type="CDD" id="cd00209">
    <property type="entry name" value="DHFR"/>
    <property type="match status" value="1"/>
</dbReference>
<dbReference type="Pfam" id="PF00186">
    <property type="entry name" value="DHFR_1"/>
    <property type="match status" value="1"/>
</dbReference>
<dbReference type="GO" id="GO:0046654">
    <property type="term" value="P:tetrahydrofolate biosynthetic process"/>
    <property type="evidence" value="ECO:0007669"/>
    <property type="project" value="UniProtKB-UniPathway"/>
</dbReference>
<evidence type="ECO:0000256" key="4">
    <source>
        <dbReference type="ARBA" id="ARBA00022563"/>
    </source>
</evidence>
<evidence type="ECO:0000256" key="6">
    <source>
        <dbReference type="ARBA" id="ARBA00023002"/>
    </source>
</evidence>
<dbReference type="UniPathway" id="UPA00077">
    <property type="reaction ID" value="UER00158"/>
</dbReference>
<dbReference type="GO" id="GO:0046655">
    <property type="term" value="P:folic acid metabolic process"/>
    <property type="evidence" value="ECO:0007669"/>
    <property type="project" value="TreeGrafter"/>
</dbReference>
<feature type="domain" description="DHFR" evidence="7">
    <location>
        <begin position="5"/>
        <end position="196"/>
    </location>
</feature>
<dbReference type="Proteomes" id="UP000184291">
    <property type="component" value="Unassembled WGS sequence"/>
</dbReference>
<evidence type="ECO:0000256" key="2">
    <source>
        <dbReference type="ARBA" id="ARBA00009539"/>
    </source>
</evidence>
<dbReference type="InterPro" id="IPR024072">
    <property type="entry name" value="DHFR-like_dom_sf"/>
</dbReference>
<accession>A0A1M4RXH6</accession>
<dbReference type="AlphaFoldDB" id="A0A1M4RXH6"/>
<keyword evidence="9" id="KW-1185">Reference proteome</keyword>
<evidence type="ECO:0000313" key="9">
    <source>
        <dbReference type="Proteomes" id="UP000184291"/>
    </source>
</evidence>
<dbReference type="PROSITE" id="PS51330">
    <property type="entry name" value="DHFR_2"/>
    <property type="match status" value="1"/>
</dbReference>
<keyword evidence="5" id="KW-0521">NADP</keyword>
<organism evidence="8 9">
    <name type="scientific">Actinomyces glycerinitolerans</name>
    <dbReference type="NCBI Taxonomy" id="1892869"/>
    <lineage>
        <taxon>Bacteria</taxon>
        <taxon>Bacillati</taxon>
        <taxon>Actinomycetota</taxon>
        <taxon>Actinomycetes</taxon>
        <taxon>Actinomycetales</taxon>
        <taxon>Actinomycetaceae</taxon>
        <taxon>Actinomyces</taxon>
    </lineage>
</organism>
<dbReference type="PRINTS" id="PR00070">
    <property type="entry name" value="DHFR"/>
</dbReference>
<dbReference type="EMBL" id="FQTT01000005">
    <property type="protein sequence ID" value="SHE24600.1"/>
    <property type="molecule type" value="Genomic_DNA"/>
</dbReference>
<keyword evidence="6" id="KW-0560">Oxidoreductase</keyword>
<comment type="similarity">
    <text evidence="2">Belongs to the dihydrofolate reductase family.</text>
</comment>
<reference evidence="9" key="1">
    <citation type="submission" date="2016-09" db="EMBL/GenBank/DDBJ databases">
        <authorList>
            <person name="Strepis N."/>
        </authorList>
    </citation>
    <scope>NUCLEOTIDE SEQUENCE [LARGE SCALE GENOMIC DNA]</scope>
</reference>
<dbReference type="InterPro" id="IPR012259">
    <property type="entry name" value="DHFR"/>
</dbReference>
<dbReference type="GO" id="GO:0050661">
    <property type="term" value="F:NADP binding"/>
    <property type="evidence" value="ECO:0007669"/>
    <property type="project" value="InterPro"/>
</dbReference>
<evidence type="ECO:0000256" key="5">
    <source>
        <dbReference type="ARBA" id="ARBA00022857"/>
    </source>
</evidence>
<dbReference type="GO" id="GO:0005829">
    <property type="term" value="C:cytosol"/>
    <property type="evidence" value="ECO:0007669"/>
    <property type="project" value="TreeGrafter"/>
</dbReference>
<keyword evidence="4" id="KW-0554">One-carbon metabolism</keyword>
<gene>
    <name evidence="8" type="ORF">ACGLYG10_0807</name>
</gene>
<dbReference type="OrthoDB" id="9804315at2"/>
<proteinExistence type="inferred from homology"/>
<evidence type="ECO:0000256" key="3">
    <source>
        <dbReference type="ARBA" id="ARBA00012856"/>
    </source>
</evidence>
<evidence type="ECO:0000259" key="7">
    <source>
        <dbReference type="PROSITE" id="PS51330"/>
    </source>
</evidence>
<evidence type="ECO:0000313" key="8">
    <source>
        <dbReference type="EMBL" id="SHE24600.1"/>
    </source>
</evidence>
<sequence>MSGGAVGAIWAQDRYGIIGADGGMLWRVPADFRHFRAATLGGAVVMGRTTWESIGGALAGRTSIVLTRRPDWAAQDAVVARDLRAGLAAAHDAVDAPGEDPREGIYRTLPRVWVIGGGSVYAQALAADCVDELLVSVIDLDAGARAAAAGMDPGLLVHAPALDPSQWSPGGPCTDPPGQWRPASGDATWRVEHYLRRPGNHGPVS</sequence>
<dbReference type="InterPro" id="IPR001796">
    <property type="entry name" value="DHFR_dom"/>
</dbReference>
<dbReference type="SUPFAM" id="SSF53597">
    <property type="entry name" value="Dihydrofolate reductase-like"/>
    <property type="match status" value="1"/>
</dbReference>
<name>A0A1M4RXH6_9ACTO</name>
<dbReference type="STRING" id="1892869.ACGLYG10_0807"/>
<dbReference type="PANTHER" id="PTHR48069">
    <property type="entry name" value="DIHYDROFOLATE REDUCTASE"/>
    <property type="match status" value="1"/>
</dbReference>
<dbReference type="PANTHER" id="PTHR48069:SF3">
    <property type="entry name" value="DIHYDROFOLATE REDUCTASE"/>
    <property type="match status" value="1"/>
</dbReference>
<dbReference type="GO" id="GO:0006730">
    <property type="term" value="P:one-carbon metabolic process"/>
    <property type="evidence" value="ECO:0007669"/>
    <property type="project" value="UniProtKB-KW"/>
</dbReference>